<gene>
    <name evidence="1" type="ORF">HF292_000735</name>
</gene>
<sequence length="312" mass="35841">MKQLQMGYTVWASSLLRRWKMALPISLVVIVLYASGYLVAGAPIRLTTLLLMNLNPIPWLGAIGVIAYYFLQYDRYMADRGSDANWSKWKVWTFVAGILMTMFLWESPLNAFVPESMTLYTLKLMGEFELAAPLIVFGIPFKLIANEKMNGAFWKLLRFMHRPSVTAVILAVILVIWDMSDQMSLGLKSPLVFALLPGVYLVSGIIVWMQSLQVFPSWPNLRNHLQKALYVWIMEMAMMAMGGIWFWSAMSMNPAQSSHMLWGLTPLFDEHLAGMMMTFLSLPTMCLVTWHFWQWMEGVLEHHSDQSEYTVN</sequence>
<evidence type="ECO:0000313" key="1">
    <source>
        <dbReference type="EMBL" id="XRP73198.1"/>
    </source>
</evidence>
<reference evidence="1 2" key="1">
    <citation type="journal article" date="2021" name="ISME J.">
        <title>Genomic evolution of the class Acidithiobacillia: deep-branching Proteobacteria living in extreme acidic conditions.</title>
        <authorList>
            <person name="Moya-Beltran A."/>
            <person name="Beard S."/>
            <person name="Rojas-Villalobos C."/>
            <person name="Issotta F."/>
            <person name="Gallardo Y."/>
            <person name="Ulloa R."/>
            <person name="Giaveno A."/>
            <person name="Degli Esposti M."/>
            <person name="Johnson D.B."/>
            <person name="Quatrini R."/>
        </authorList>
    </citation>
    <scope>NUCLEOTIDE SEQUENCE [LARGE SCALE GENOMIC DNA]</scope>
    <source>
        <strain evidence="1 2">CF3</strain>
    </source>
</reference>
<protein>
    <submittedName>
        <fullName evidence="1">Cytochrome c oxidase assembly protein</fullName>
    </submittedName>
</protein>
<dbReference type="Proteomes" id="UP001196097">
    <property type="component" value="Chromosome"/>
</dbReference>
<dbReference type="EMBL" id="CP130946">
    <property type="protein sequence ID" value="XRP73198.1"/>
    <property type="molecule type" value="Genomic_DNA"/>
</dbReference>
<name>A0ACD5IHB1_9PROT</name>
<proteinExistence type="predicted"/>
<accession>A0ACD5IHB1</accession>
<evidence type="ECO:0000313" key="2">
    <source>
        <dbReference type="Proteomes" id="UP001196097"/>
    </source>
</evidence>
<keyword evidence="2" id="KW-1185">Reference proteome</keyword>
<organism evidence="1 2">
    <name type="scientific">Acidithiobacillus ferruginosus</name>
    <dbReference type="NCBI Taxonomy" id="3063951"/>
    <lineage>
        <taxon>Bacteria</taxon>
        <taxon>Pseudomonadati</taxon>
        <taxon>Pseudomonadota</taxon>
        <taxon>Acidithiobacillia</taxon>
        <taxon>Acidithiobacillales</taxon>
        <taxon>Acidithiobacillaceae</taxon>
        <taxon>Acidithiobacillus</taxon>
    </lineage>
</organism>